<dbReference type="InterPro" id="IPR000160">
    <property type="entry name" value="GGDEF_dom"/>
</dbReference>
<keyword evidence="8" id="KW-1185">Reference proteome</keyword>
<reference evidence="8" key="1">
    <citation type="submission" date="2018-03" db="EMBL/GenBank/DDBJ databases">
        <title>A comparative analysis of the Nautiliaceae.</title>
        <authorList>
            <person name="Grosche A."/>
            <person name="Smedile F."/>
            <person name="Vetriani C."/>
        </authorList>
    </citation>
    <scope>NUCLEOTIDE SEQUENCE [LARGE SCALE GENOMIC DNA]</scope>
    <source>
        <strain evidence="8">TB6</strain>
    </source>
</reference>
<dbReference type="RefSeq" id="WP_123352603.1">
    <property type="nucleotide sequence ID" value="NZ_CP027432.2"/>
</dbReference>
<evidence type="ECO:0000313" key="7">
    <source>
        <dbReference type="Proteomes" id="UP000272781"/>
    </source>
</evidence>
<protein>
    <recommendedName>
        <fullName evidence="1">diguanylate cyclase</fullName>
        <ecNumber evidence="1">2.7.7.65</ecNumber>
    </recommendedName>
</protein>
<dbReference type="InterPro" id="IPR029787">
    <property type="entry name" value="Nucleotide_cyclase"/>
</dbReference>
<feature type="coiled-coil region" evidence="3">
    <location>
        <begin position="299"/>
        <end position="347"/>
    </location>
</feature>
<dbReference type="SMART" id="SM00267">
    <property type="entry name" value="GGDEF"/>
    <property type="match status" value="1"/>
</dbReference>
<dbReference type="EC" id="2.7.7.65" evidence="1"/>
<dbReference type="PROSITE" id="PS50887">
    <property type="entry name" value="GGDEF"/>
    <property type="match status" value="1"/>
</dbReference>
<dbReference type="GO" id="GO:0052621">
    <property type="term" value="F:diguanylate cyclase activity"/>
    <property type="evidence" value="ECO:0007669"/>
    <property type="project" value="UniProtKB-EC"/>
</dbReference>
<reference evidence="6 7" key="2">
    <citation type="submission" date="2018-11" db="EMBL/GenBank/DDBJ databases">
        <title>Genomic Encyclopedia of Type Strains, Phase IV (KMG-IV): sequencing the most valuable type-strain genomes for metagenomic binning, comparative biology and taxonomic classification.</title>
        <authorList>
            <person name="Goeker M."/>
        </authorList>
    </citation>
    <scope>NUCLEOTIDE SEQUENCE [LARGE SCALE GENOMIC DNA]</scope>
    <source>
        <strain evidence="6 7">DSM 27783</strain>
    </source>
</reference>
<feature type="domain" description="GGDEF" evidence="4">
    <location>
        <begin position="378"/>
        <end position="510"/>
    </location>
</feature>
<dbReference type="Proteomes" id="UP000272781">
    <property type="component" value="Unassembled WGS sequence"/>
</dbReference>
<dbReference type="Pfam" id="PF00990">
    <property type="entry name" value="GGDEF"/>
    <property type="match status" value="1"/>
</dbReference>
<evidence type="ECO:0000313" key="5">
    <source>
        <dbReference type="EMBL" id="QCI27600.1"/>
    </source>
</evidence>
<dbReference type="Proteomes" id="UP000298805">
    <property type="component" value="Chromosome"/>
</dbReference>
<dbReference type="FunFam" id="3.30.70.270:FF:000001">
    <property type="entry name" value="Diguanylate cyclase domain protein"/>
    <property type="match status" value="1"/>
</dbReference>
<proteinExistence type="predicted"/>
<feature type="coiled-coil region" evidence="3">
    <location>
        <begin position="236"/>
        <end position="263"/>
    </location>
</feature>
<evidence type="ECO:0000256" key="3">
    <source>
        <dbReference type="SAM" id="Coils"/>
    </source>
</evidence>
<evidence type="ECO:0000259" key="4">
    <source>
        <dbReference type="PROSITE" id="PS50887"/>
    </source>
</evidence>
<evidence type="ECO:0000256" key="2">
    <source>
        <dbReference type="ARBA" id="ARBA00034247"/>
    </source>
</evidence>
<dbReference type="EMBL" id="RJVK01000002">
    <property type="protein sequence ID" value="ROR40222.1"/>
    <property type="molecule type" value="Genomic_DNA"/>
</dbReference>
<dbReference type="AlphaFoldDB" id="A0AAJ4RDB9"/>
<keyword evidence="3" id="KW-0175">Coiled coil</keyword>
<comment type="catalytic activity">
    <reaction evidence="2">
        <text>2 GTP = 3',3'-c-di-GMP + 2 diphosphate</text>
        <dbReference type="Rhea" id="RHEA:24898"/>
        <dbReference type="ChEBI" id="CHEBI:33019"/>
        <dbReference type="ChEBI" id="CHEBI:37565"/>
        <dbReference type="ChEBI" id="CHEBI:58805"/>
        <dbReference type="EC" id="2.7.7.65"/>
    </reaction>
</comment>
<dbReference type="PANTHER" id="PTHR45138">
    <property type="entry name" value="REGULATORY COMPONENTS OF SENSORY TRANSDUCTION SYSTEM"/>
    <property type="match status" value="1"/>
</dbReference>
<dbReference type="PANTHER" id="PTHR45138:SF9">
    <property type="entry name" value="DIGUANYLATE CYCLASE DGCM-RELATED"/>
    <property type="match status" value="1"/>
</dbReference>
<evidence type="ECO:0000256" key="1">
    <source>
        <dbReference type="ARBA" id="ARBA00012528"/>
    </source>
</evidence>
<reference evidence="5" key="3">
    <citation type="submission" date="2019-06" db="EMBL/GenBank/DDBJ databases">
        <title>A comparative analysis of the Nautiliaceae.</title>
        <authorList>
            <person name="Grosche A."/>
            <person name="Smedile F."/>
            <person name="Vetriani C."/>
        </authorList>
    </citation>
    <scope>NUCLEOTIDE SEQUENCE</scope>
    <source>
        <strain evidence="5">TB6</strain>
    </source>
</reference>
<dbReference type="InterPro" id="IPR043128">
    <property type="entry name" value="Rev_trsase/Diguanyl_cyclase"/>
</dbReference>
<dbReference type="SUPFAM" id="SSF55073">
    <property type="entry name" value="Nucleotide cyclase"/>
    <property type="match status" value="1"/>
</dbReference>
<name>A0AAJ4RDB9_9BACT</name>
<dbReference type="CDD" id="cd01949">
    <property type="entry name" value="GGDEF"/>
    <property type="match status" value="1"/>
</dbReference>
<dbReference type="Gene3D" id="3.30.70.270">
    <property type="match status" value="1"/>
</dbReference>
<evidence type="ECO:0000313" key="8">
    <source>
        <dbReference type="Proteomes" id="UP000298805"/>
    </source>
</evidence>
<dbReference type="InterPro" id="IPR050469">
    <property type="entry name" value="Diguanylate_Cyclase"/>
</dbReference>
<evidence type="ECO:0000313" key="6">
    <source>
        <dbReference type="EMBL" id="ROR40222.1"/>
    </source>
</evidence>
<dbReference type="NCBIfam" id="TIGR00254">
    <property type="entry name" value="GGDEF"/>
    <property type="match status" value="1"/>
</dbReference>
<dbReference type="EMBL" id="CP027432">
    <property type="protein sequence ID" value="QCI27600.1"/>
    <property type="molecule type" value="Genomic_DNA"/>
</dbReference>
<gene>
    <name evidence="5" type="ORF">C6V80_01060</name>
    <name evidence="6" type="ORF">EDC58_1211</name>
</gene>
<organism evidence="6 7">
    <name type="scientific">Caminibacter pacificus</name>
    <dbReference type="NCBI Taxonomy" id="1424653"/>
    <lineage>
        <taxon>Bacteria</taxon>
        <taxon>Pseudomonadati</taxon>
        <taxon>Campylobacterota</taxon>
        <taxon>Epsilonproteobacteria</taxon>
        <taxon>Nautiliales</taxon>
        <taxon>Nautiliaceae</taxon>
        <taxon>Caminibacter</taxon>
    </lineage>
</organism>
<sequence>MTIKEIAKKALNHFKNRGYVFTPDEYQEIFCKYAKQYGVIVEDCNKVSYFLSKLDSKYKAIAKNYNIKNLDELVVFLINYLNREDVSKEKENIEQLFIYTKRALDVIAVLPIVKSKKIAMKHLDFIKPYMEKEEWEKLRSEWIEFLDGFDASIVRRGAAIAGVRSEDALEVIEALIKIVEEGPDLSHLVDSIIYTLTPSYAPFMDDEIAALKRQLKEDSSIILTPAFAEDLRILTNKRIKLDKEELKRKLKDLDQIAERLSIKILRVLQKTGDSSQEIKDIRVELQNWRHEGEDFESIKEKLLRIAISLDKELDEFQEEMRKEDEEIESLKAKIRMLEKKVKKLSQEVKTDFLTNIANKKAVMEELNRQESSYKRYGTNYSLVFFDIDHFKNINDTYGHDAGDVVLKSLGLLFRRYARDVDLIGRFGGEEFVAILPNTNKEGAYKFAEKLRNIVQKAKFMYKNTRIPVTVSAGVASREEVNSKEELLKKADERLYLAKRSGRNKVCADDECK</sequence>
<accession>A0AAJ4RDB9</accession>